<dbReference type="SUPFAM" id="SSF53098">
    <property type="entry name" value="Ribonuclease H-like"/>
    <property type="match status" value="1"/>
</dbReference>
<dbReference type="PROSITE" id="PS00028">
    <property type="entry name" value="ZINC_FINGER_C2H2_1"/>
    <property type="match status" value="1"/>
</dbReference>
<sequence>MDGRHESSENQRNKCAACYRQYNKMEHLVEHMKASYHSNHEPVCGICQKHFRSFESLREHVIGPLPKAECERIFKERGCDLCLTIFSSRYALQAHRGRCQFSRGNNGLIHRMANLGIQDEMRIDNSRGKVISLACKKVGGGSDGSLDLCARVCLIDEHEKIIFEAYIKPPLPVTNYRYETTGIRPEFLRDAMPLRQVARKIQDYLCNGEPIWQIRSRGGKARILVGHGLDHDLKCLEVEYPDIMIRDMAKYPPLMKTSKLSNSMKYLTKAYLGYDIQTGIQDPYEDCAAAMRLYKKMRSQVHNKGDYPTASDLENRNNLASRRQKKAGKESGERSESETAFHVEKECEKVLRSSELMSDD</sequence>
<feature type="domain" description="C2H2-type" evidence="10">
    <location>
        <begin position="13"/>
        <end position="42"/>
    </location>
</feature>
<dbReference type="InterPro" id="IPR036397">
    <property type="entry name" value="RNaseH_sf"/>
</dbReference>
<dbReference type="InterPro" id="IPR013087">
    <property type="entry name" value="Znf_C2H2_type"/>
</dbReference>
<comment type="caution">
    <text evidence="11">The sequence shown here is derived from an EMBL/GenBank/DDBJ whole genome shotgun (WGS) entry which is preliminary data.</text>
</comment>
<dbReference type="GO" id="GO:0008408">
    <property type="term" value="F:3'-5' exonuclease activity"/>
    <property type="evidence" value="ECO:0007669"/>
    <property type="project" value="InterPro"/>
</dbReference>
<dbReference type="GO" id="GO:0006364">
    <property type="term" value="P:rRNA processing"/>
    <property type="evidence" value="ECO:0007669"/>
    <property type="project" value="InterPro"/>
</dbReference>
<evidence type="ECO:0000256" key="8">
    <source>
        <dbReference type="PROSITE-ProRule" id="PRU00042"/>
    </source>
</evidence>
<keyword evidence="6 11" id="KW-0269">Exonuclease</keyword>
<name>A0A5A7PAD6_STRAF</name>
<dbReference type="Gene3D" id="3.30.420.10">
    <property type="entry name" value="Ribonuclease H-like superfamily/Ribonuclease H"/>
    <property type="match status" value="1"/>
</dbReference>
<dbReference type="PANTHER" id="PTHR12801">
    <property type="entry name" value="RNA EXONUCLEASE REXO1 / RECO3 FAMILY MEMBER-RELATED"/>
    <property type="match status" value="1"/>
</dbReference>
<dbReference type="OrthoDB" id="8191639at2759"/>
<gene>
    <name evidence="11" type="ORF">STAS_05353</name>
</gene>
<comment type="similarity">
    <text evidence="2">Belongs to the REXO4 family.</text>
</comment>
<reference evidence="12" key="1">
    <citation type="journal article" date="2019" name="Curr. Biol.">
        <title>Genome Sequence of Striga asiatica Provides Insight into the Evolution of Plant Parasitism.</title>
        <authorList>
            <person name="Yoshida S."/>
            <person name="Kim S."/>
            <person name="Wafula E.K."/>
            <person name="Tanskanen J."/>
            <person name="Kim Y.M."/>
            <person name="Honaas L."/>
            <person name="Yang Z."/>
            <person name="Spallek T."/>
            <person name="Conn C.E."/>
            <person name="Ichihashi Y."/>
            <person name="Cheong K."/>
            <person name="Cui S."/>
            <person name="Der J.P."/>
            <person name="Gundlach H."/>
            <person name="Jiao Y."/>
            <person name="Hori C."/>
            <person name="Ishida J.K."/>
            <person name="Kasahara H."/>
            <person name="Kiba T."/>
            <person name="Kim M.S."/>
            <person name="Koo N."/>
            <person name="Laohavisit A."/>
            <person name="Lee Y.H."/>
            <person name="Lumba S."/>
            <person name="McCourt P."/>
            <person name="Mortimer J.C."/>
            <person name="Mutuku J.M."/>
            <person name="Nomura T."/>
            <person name="Sasaki-Sekimoto Y."/>
            <person name="Seto Y."/>
            <person name="Wang Y."/>
            <person name="Wakatake T."/>
            <person name="Sakakibara H."/>
            <person name="Demura T."/>
            <person name="Yamaguchi S."/>
            <person name="Yoneyama K."/>
            <person name="Manabe R.I."/>
            <person name="Nelson D.C."/>
            <person name="Schulman A.H."/>
            <person name="Timko M.P."/>
            <person name="dePamphilis C.W."/>
            <person name="Choi D."/>
            <person name="Shirasu K."/>
        </authorList>
    </citation>
    <scope>NUCLEOTIDE SEQUENCE [LARGE SCALE GENOMIC DNA]</scope>
    <source>
        <strain evidence="12">cv. UVA1</strain>
    </source>
</reference>
<organism evidence="11 12">
    <name type="scientific">Striga asiatica</name>
    <name type="common">Asiatic witchweed</name>
    <name type="synonym">Buchnera asiatica</name>
    <dbReference type="NCBI Taxonomy" id="4170"/>
    <lineage>
        <taxon>Eukaryota</taxon>
        <taxon>Viridiplantae</taxon>
        <taxon>Streptophyta</taxon>
        <taxon>Embryophyta</taxon>
        <taxon>Tracheophyta</taxon>
        <taxon>Spermatophyta</taxon>
        <taxon>Magnoliopsida</taxon>
        <taxon>eudicotyledons</taxon>
        <taxon>Gunneridae</taxon>
        <taxon>Pentapetalae</taxon>
        <taxon>asterids</taxon>
        <taxon>lamiids</taxon>
        <taxon>Lamiales</taxon>
        <taxon>Orobanchaceae</taxon>
        <taxon>Buchnereae</taxon>
        <taxon>Striga</taxon>
    </lineage>
</organism>
<proteinExistence type="inferred from homology"/>
<dbReference type="Proteomes" id="UP000325081">
    <property type="component" value="Unassembled WGS sequence"/>
</dbReference>
<dbReference type="PROSITE" id="PS50157">
    <property type="entry name" value="ZINC_FINGER_C2H2_2"/>
    <property type="match status" value="1"/>
</dbReference>
<dbReference type="EMBL" id="BKCP01003891">
    <property type="protein sequence ID" value="GER29478.1"/>
    <property type="molecule type" value="Genomic_DNA"/>
</dbReference>
<keyword evidence="4" id="KW-0540">Nuclease</keyword>
<dbReference type="GO" id="GO:0008270">
    <property type="term" value="F:zinc ion binding"/>
    <property type="evidence" value="ECO:0007669"/>
    <property type="project" value="UniProtKB-KW"/>
</dbReference>
<evidence type="ECO:0000313" key="11">
    <source>
        <dbReference type="EMBL" id="GER29478.1"/>
    </source>
</evidence>
<dbReference type="InterPro" id="IPR037431">
    <property type="entry name" value="REX4_DEDDh_dom"/>
</dbReference>
<keyword evidence="7" id="KW-0539">Nucleus</keyword>
<feature type="compositionally biased region" description="Basic and acidic residues" evidence="9">
    <location>
        <begin position="327"/>
        <end position="344"/>
    </location>
</feature>
<feature type="region of interest" description="Disordered" evidence="9">
    <location>
        <begin position="304"/>
        <end position="344"/>
    </location>
</feature>
<keyword evidence="8" id="KW-0863">Zinc-finger</keyword>
<dbReference type="FunFam" id="3.30.420.10:FF:000064">
    <property type="entry name" value="RNA exonuclease 4"/>
    <property type="match status" value="1"/>
</dbReference>
<protein>
    <recommendedName>
        <fullName evidence="3">RNA exonuclease 4</fullName>
    </recommendedName>
</protein>
<dbReference type="InterPro" id="IPR047021">
    <property type="entry name" value="REXO1/3/4-like"/>
</dbReference>
<evidence type="ECO:0000256" key="1">
    <source>
        <dbReference type="ARBA" id="ARBA00004123"/>
    </source>
</evidence>
<dbReference type="Gene3D" id="3.30.160.60">
    <property type="entry name" value="Classic Zinc Finger"/>
    <property type="match status" value="1"/>
</dbReference>
<dbReference type="GO" id="GO:0005634">
    <property type="term" value="C:nucleus"/>
    <property type="evidence" value="ECO:0007669"/>
    <property type="project" value="UniProtKB-SubCell"/>
</dbReference>
<evidence type="ECO:0000256" key="6">
    <source>
        <dbReference type="ARBA" id="ARBA00022839"/>
    </source>
</evidence>
<dbReference type="InterPro" id="IPR013520">
    <property type="entry name" value="Ribonucl_H"/>
</dbReference>
<dbReference type="CDD" id="cd06144">
    <property type="entry name" value="REX4_like"/>
    <property type="match status" value="1"/>
</dbReference>
<evidence type="ECO:0000256" key="5">
    <source>
        <dbReference type="ARBA" id="ARBA00022801"/>
    </source>
</evidence>
<evidence type="ECO:0000256" key="2">
    <source>
        <dbReference type="ARBA" id="ARBA00010489"/>
    </source>
</evidence>
<keyword evidence="12" id="KW-1185">Reference proteome</keyword>
<dbReference type="AlphaFoldDB" id="A0A5A7PAD6"/>
<keyword evidence="5" id="KW-0378">Hydrolase</keyword>
<evidence type="ECO:0000256" key="7">
    <source>
        <dbReference type="ARBA" id="ARBA00023242"/>
    </source>
</evidence>
<evidence type="ECO:0000256" key="3">
    <source>
        <dbReference type="ARBA" id="ARBA00016937"/>
    </source>
</evidence>
<dbReference type="Pfam" id="PF00929">
    <property type="entry name" value="RNase_T"/>
    <property type="match status" value="1"/>
</dbReference>
<dbReference type="SMART" id="SM00479">
    <property type="entry name" value="EXOIII"/>
    <property type="match status" value="1"/>
</dbReference>
<comment type="subcellular location">
    <subcellularLocation>
        <location evidence="1">Nucleus</location>
    </subcellularLocation>
</comment>
<evidence type="ECO:0000256" key="9">
    <source>
        <dbReference type="SAM" id="MobiDB-lite"/>
    </source>
</evidence>
<evidence type="ECO:0000256" key="4">
    <source>
        <dbReference type="ARBA" id="ARBA00022722"/>
    </source>
</evidence>
<evidence type="ECO:0000259" key="10">
    <source>
        <dbReference type="PROSITE" id="PS50157"/>
    </source>
</evidence>
<dbReference type="PANTHER" id="PTHR12801:SF122">
    <property type="entry name" value="RNA EXONUCLEASE 4"/>
    <property type="match status" value="1"/>
</dbReference>
<keyword evidence="8" id="KW-0479">Metal-binding</keyword>
<dbReference type="InterPro" id="IPR012337">
    <property type="entry name" value="RNaseH-like_sf"/>
</dbReference>
<keyword evidence="8" id="KW-0862">Zinc</keyword>
<accession>A0A5A7PAD6</accession>
<evidence type="ECO:0000313" key="12">
    <source>
        <dbReference type="Proteomes" id="UP000325081"/>
    </source>
</evidence>
<dbReference type="GO" id="GO:0003676">
    <property type="term" value="F:nucleic acid binding"/>
    <property type="evidence" value="ECO:0007669"/>
    <property type="project" value="InterPro"/>
</dbReference>